<gene>
    <name evidence="1" type="ORF">LTRI10_LOCUS14161</name>
</gene>
<dbReference type="EMBL" id="OZ034815">
    <property type="protein sequence ID" value="CAL1372138.1"/>
    <property type="molecule type" value="Genomic_DNA"/>
</dbReference>
<keyword evidence="2" id="KW-1185">Reference proteome</keyword>
<organism evidence="1 2">
    <name type="scientific">Linum trigynum</name>
    <dbReference type="NCBI Taxonomy" id="586398"/>
    <lineage>
        <taxon>Eukaryota</taxon>
        <taxon>Viridiplantae</taxon>
        <taxon>Streptophyta</taxon>
        <taxon>Embryophyta</taxon>
        <taxon>Tracheophyta</taxon>
        <taxon>Spermatophyta</taxon>
        <taxon>Magnoliopsida</taxon>
        <taxon>eudicotyledons</taxon>
        <taxon>Gunneridae</taxon>
        <taxon>Pentapetalae</taxon>
        <taxon>rosids</taxon>
        <taxon>fabids</taxon>
        <taxon>Malpighiales</taxon>
        <taxon>Linaceae</taxon>
        <taxon>Linum</taxon>
    </lineage>
</organism>
<reference evidence="1 2" key="1">
    <citation type="submission" date="2024-04" db="EMBL/GenBank/DDBJ databases">
        <authorList>
            <person name="Fracassetti M."/>
        </authorList>
    </citation>
    <scope>NUCLEOTIDE SEQUENCE [LARGE SCALE GENOMIC DNA]</scope>
</reference>
<accession>A0AAV2DE35</accession>
<evidence type="ECO:0000313" key="1">
    <source>
        <dbReference type="EMBL" id="CAL1372138.1"/>
    </source>
</evidence>
<name>A0AAV2DE35_9ROSI</name>
<sequence>MSLYLPLLRHTQLFPSPTLSLSLTLPRHPQLLPSSNSLPPSLRLPIQRSISERRWSLLHLRLACFKWQRIQIHAFASAANQELRPCMLVFAPPLPSATDLDPNPPLDALSSSSLIYLDSRTQIRI</sequence>
<dbReference type="Proteomes" id="UP001497516">
    <property type="component" value="Chromosome 2"/>
</dbReference>
<protein>
    <submittedName>
        <fullName evidence="1">Uncharacterized protein</fullName>
    </submittedName>
</protein>
<evidence type="ECO:0000313" key="2">
    <source>
        <dbReference type="Proteomes" id="UP001497516"/>
    </source>
</evidence>
<proteinExistence type="predicted"/>
<dbReference type="AlphaFoldDB" id="A0AAV2DE35"/>